<dbReference type="OrthoDB" id="1585644at2759"/>
<evidence type="ECO:0000256" key="1">
    <source>
        <dbReference type="ARBA" id="ARBA00004240"/>
    </source>
</evidence>
<protein>
    <recommendedName>
        <fullName evidence="8">Ankyrin repeat domain-containing protein</fullName>
    </recommendedName>
</protein>
<dbReference type="PANTHER" id="PTHR12447">
    <property type="entry name" value="ANKYRIN REPEAT DOMAIN-CONTAINING PROTEIN 13"/>
    <property type="match status" value="1"/>
</dbReference>
<accession>I0YQY4</accession>
<sequence length="404" mass="45373">MHVAVLRHQHELVQALLEFGFPFTLKNSRRWEPVDEAISLRDRAMVKLLIAADVAAFKAEQKAKRAALLQTMRDLDDFTFKVWKKGTSMRVDGSLQGVDDKAGTLIPTWKRGHFSLLFDGGQTPASLLLVDHKKRSVVDLTKEKKKFKVDVDDEVSLAMTDKIGRTKMKASDFAFKPLKTWFGGDQTEKIEGWKTYVYEAAGKMKAVTITKAPISLREGASFDDYLAMQIEEDSVRETYIDPVSLRGGPGAHEDPGEEGEAPDASKAAKGVRTITGRCWMAENFPMSLRQLLPILDIVGTANKHLARAGKFLQKYGNMYLFPVKMQARTIVPLLWTVYALVSFRNFHALPTEGECAQDSFFKAPEGYRHKALHESLSKDRNGKKDGKRLDSGPLADFEEDDFLL</sequence>
<dbReference type="RefSeq" id="XP_005645347.1">
    <property type="nucleotide sequence ID" value="XM_005645290.1"/>
</dbReference>
<feature type="region of interest" description="Disordered" evidence="7">
    <location>
        <begin position="244"/>
        <end position="267"/>
    </location>
</feature>
<proteinExistence type="predicted"/>
<dbReference type="Gene3D" id="1.25.40.20">
    <property type="entry name" value="Ankyrin repeat-containing domain"/>
    <property type="match status" value="1"/>
</dbReference>
<dbReference type="GO" id="GO:0005783">
    <property type="term" value="C:endoplasmic reticulum"/>
    <property type="evidence" value="ECO:0007669"/>
    <property type="project" value="UniProtKB-SubCell"/>
</dbReference>
<keyword evidence="6" id="KW-0472">Membrane</keyword>
<dbReference type="InterPro" id="IPR055285">
    <property type="entry name" value="ANKRD13_C"/>
</dbReference>
<gene>
    <name evidence="9" type="ORF">COCSUDRAFT_57359</name>
</gene>
<keyword evidence="4" id="KW-0256">Endoplasmic reticulum</keyword>
<dbReference type="KEGG" id="csl:COCSUDRAFT_57359"/>
<dbReference type="PANTHER" id="PTHR12447:SF25">
    <property type="entry name" value="ANKYRIN REPEAT DOMAIN-CONTAINING PROTEIN 13C"/>
    <property type="match status" value="1"/>
</dbReference>
<keyword evidence="3" id="KW-0677">Repeat</keyword>
<dbReference type="STRING" id="574566.I0YQY4"/>
<feature type="compositionally biased region" description="Basic and acidic residues" evidence="7">
    <location>
        <begin position="373"/>
        <end position="390"/>
    </location>
</feature>
<evidence type="ECO:0000259" key="8">
    <source>
        <dbReference type="Pfam" id="PF11904"/>
    </source>
</evidence>
<evidence type="ECO:0000256" key="6">
    <source>
        <dbReference type="ARBA" id="ARBA00023136"/>
    </source>
</evidence>
<dbReference type="InterPro" id="IPR036770">
    <property type="entry name" value="Ankyrin_rpt-contain_sf"/>
</dbReference>
<dbReference type="SUPFAM" id="SSF48403">
    <property type="entry name" value="Ankyrin repeat"/>
    <property type="match status" value="1"/>
</dbReference>
<comment type="caution">
    <text evidence="9">The sequence shown here is derived from an EMBL/GenBank/DDBJ whole genome shotgun (WGS) entry which is preliminary data.</text>
</comment>
<dbReference type="InterPro" id="IPR021832">
    <property type="entry name" value="ANKRD13"/>
</dbReference>
<name>I0YQY4_COCSC</name>
<evidence type="ECO:0000313" key="9">
    <source>
        <dbReference type="EMBL" id="EIE20803.1"/>
    </source>
</evidence>
<dbReference type="GeneID" id="17038782"/>
<reference evidence="9 10" key="1">
    <citation type="journal article" date="2012" name="Genome Biol.">
        <title>The genome of the polar eukaryotic microalga coccomyxa subellipsoidea reveals traits of cold adaptation.</title>
        <authorList>
            <person name="Blanc G."/>
            <person name="Agarkova I."/>
            <person name="Grimwood J."/>
            <person name="Kuo A."/>
            <person name="Brueggeman A."/>
            <person name="Dunigan D."/>
            <person name="Gurnon J."/>
            <person name="Ladunga I."/>
            <person name="Lindquist E."/>
            <person name="Lucas S."/>
            <person name="Pangilinan J."/>
            <person name="Proschold T."/>
            <person name="Salamov A."/>
            <person name="Schmutz J."/>
            <person name="Weeks D."/>
            <person name="Yamada T."/>
            <person name="Claverie J.M."/>
            <person name="Grigoriev I."/>
            <person name="Van Etten J."/>
            <person name="Lomsadze A."/>
            <person name="Borodovsky M."/>
        </authorList>
    </citation>
    <scope>NUCLEOTIDE SEQUENCE [LARGE SCALE GENOMIC DNA]</scope>
    <source>
        <strain evidence="9 10">C-169</strain>
    </source>
</reference>
<keyword evidence="10" id="KW-1185">Reference proteome</keyword>
<evidence type="ECO:0000256" key="4">
    <source>
        <dbReference type="ARBA" id="ARBA00022824"/>
    </source>
</evidence>
<evidence type="ECO:0000256" key="2">
    <source>
        <dbReference type="ARBA" id="ARBA00004308"/>
    </source>
</evidence>
<comment type="subcellular location">
    <subcellularLocation>
        <location evidence="2">Endomembrane system</location>
    </subcellularLocation>
    <subcellularLocation>
        <location evidence="1">Endoplasmic reticulum</location>
    </subcellularLocation>
</comment>
<keyword evidence="5" id="KW-0040">ANK repeat</keyword>
<feature type="region of interest" description="Disordered" evidence="7">
    <location>
        <begin position="373"/>
        <end position="395"/>
    </location>
</feature>
<dbReference type="eggNOG" id="KOG0522">
    <property type="taxonomic scope" value="Eukaryota"/>
</dbReference>
<evidence type="ECO:0000313" key="10">
    <source>
        <dbReference type="Proteomes" id="UP000007264"/>
    </source>
</evidence>
<dbReference type="Proteomes" id="UP000007264">
    <property type="component" value="Unassembled WGS sequence"/>
</dbReference>
<evidence type="ECO:0000256" key="5">
    <source>
        <dbReference type="ARBA" id="ARBA00023043"/>
    </source>
</evidence>
<feature type="domain" description="Ankyrin repeat" evidence="8">
    <location>
        <begin position="90"/>
        <end position="226"/>
    </location>
</feature>
<dbReference type="AlphaFoldDB" id="I0YQY4"/>
<dbReference type="EMBL" id="AGSI01000014">
    <property type="protein sequence ID" value="EIE20803.1"/>
    <property type="molecule type" value="Genomic_DNA"/>
</dbReference>
<evidence type="ECO:0000256" key="7">
    <source>
        <dbReference type="SAM" id="MobiDB-lite"/>
    </source>
</evidence>
<evidence type="ECO:0000256" key="3">
    <source>
        <dbReference type="ARBA" id="ARBA00022737"/>
    </source>
</evidence>
<dbReference type="Pfam" id="PF11904">
    <property type="entry name" value="ANKRD13_C"/>
    <property type="match status" value="2"/>
</dbReference>
<feature type="domain" description="Ankyrin repeat" evidence="8">
    <location>
        <begin position="265"/>
        <end position="354"/>
    </location>
</feature>
<organism evidence="9 10">
    <name type="scientific">Coccomyxa subellipsoidea (strain C-169)</name>
    <name type="common">Green microalga</name>
    <dbReference type="NCBI Taxonomy" id="574566"/>
    <lineage>
        <taxon>Eukaryota</taxon>
        <taxon>Viridiplantae</taxon>
        <taxon>Chlorophyta</taxon>
        <taxon>core chlorophytes</taxon>
        <taxon>Trebouxiophyceae</taxon>
        <taxon>Trebouxiophyceae incertae sedis</taxon>
        <taxon>Coccomyxaceae</taxon>
        <taxon>Coccomyxa</taxon>
        <taxon>Coccomyxa subellipsoidea</taxon>
    </lineage>
</organism>